<accession>A0A7R9G6D7</accession>
<organism evidence="1">
    <name type="scientific">Timema shepardi</name>
    <name type="common">Walking stick</name>
    <dbReference type="NCBI Taxonomy" id="629360"/>
    <lineage>
        <taxon>Eukaryota</taxon>
        <taxon>Metazoa</taxon>
        <taxon>Ecdysozoa</taxon>
        <taxon>Arthropoda</taxon>
        <taxon>Hexapoda</taxon>
        <taxon>Insecta</taxon>
        <taxon>Pterygota</taxon>
        <taxon>Neoptera</taxon>
        <taxon>Polyneoptera</taxon>
        <taxon>Phasmatodea</taxon>
        <taxon>Timematodea</taxon>
        <taxon>Timematoidea</taxon>
        <taxon>Timematidae</taxon>
        <taxon>Timema</taxon>
    </lineage>
</organism>
<reference evidence="1" key="1">
    <citation type="submission" date="2020-11" db="EMBL/GenBank/DDBJ databases">
        <authorList>
            <person name="Tran Van P."/>
        </authorList>
    </citation>
    <scope>NUCLEOTIDE SEQUENCE</scope>
</reference>
<protein>
    <submittedName>
        <fullName evidence="1">Uncharacterized protein</fullName>
    </submittedName>
</protein>
<dbReference type="AlphaFoldDB" id="A0A7R9G6D7"/>
<name>A0A7R9G6D7_TIMSH</name>
<sequence>MMAIEVQLREMGGALPDATGSAIPDVWDELDLIYQLISTRNEQQTSVQSCIRQFRELLQSRGLAESSQLGPGCYSISKVSVIEISVIGDTRILAILAILELRS</sequence>
<dbReference type="EMBL" id="OC008490">
    <property type="protein sequence ID" value="CAD7267143.1"/>
    <property type="molecule type" value="Genomic_DNA"/>
</dbReference>
<proteinExistence type="predicted"/>
<evidence type="ECO:0000313" key="1">
    <source>
        <dbReference type="EMBL" id="CAD7267143.1"/>
    </source>
</evidence>
<gene>
    <name evidence="1" type="ORF">TSIB3V08_LOCUS11157</name>
</gene>